<feature type="region of interest" description="Disordered" evidence="1">
    <location>
        <begin position="21"/>
        <end position="77"/>
    </location>
</feature>
<dbReference type="EMBL" id="CAJZBQ010000013">
    <property type="protein sequence ID" value="CAG9315264.1"/>
    <property type="molecule type" value="Genomic_DNA"/>
</dbReference>
<accession>A0AAU9J3M3</accession>
<name>A0AAU9J3M3_9CILI</name>
<evidence type="ECO:0000256" key="1">
    <source>
        <dbReference type="SAM" id="MobiDB-lite"/>
    </source>
</evidence>
<feature type="compositionally biased region" description="Polar residues" evidence="1">
    <location>
        <begin position="54"/>
        <end position="71"/>
    </location>
</feature>
<gene>
    <name evidence="2" type="ORF">BSTOLATCC_MIC13038</name>
</gene>
<proteinExistence type="predicted"/>
<protein>
    <submittedName>
        <fullName evidence="2">Uncharacterized protein</fullName>
    </submittedName>
</protein>
<reference evidence="2" key="1">
    <citation type="submission" date="2021-09" db="EMBL/GenBank/DDBJ databases">
        <authorList>
            <consortium name="AG Swart"/>
            <person name="Singh M."/>
            <person name="Singh A."/>
            <person name="Seah K."/>
            <person name="Emmerich C."/>
        </authorList>
    </citation>
    <scope>NUCLEOTIDE SEQUENCE</scope>
    <source>
        <strain evidence="2">ATCC30299</strain>
    </source>
</reference>
<comment type="caution">
    <text evidence="2">The sequence shown here is derived from an EMBL/GenBank/DDBJ whole genome shotgun (WGS) entry which is preliminary data.</text>
</comment>
<feature type="compositionally biased region" description="Basic and acidic residues" evidence="1">
    <location>
        <begin position="35"/>
        <end position="53"/>
    </location>
</feature>
<sequence length="77" mass="8970">MGMSACQKCYKGIEFELELDRRDISTSKMSQNYENDAKYKRDSSSDSKRREINQPKNIQNKKSSYSNSGNEVHNRLT</sequence>
<keyword evidence="3" id="KW-1185">Reference proteome</keyword>
<evidence type="ECO:0000313" key="2">
    <source>
        <dbReference type="EMBL" id="CAG9315264.1"/>
    </source>
</evidence>
<dbReference type="AlphaFoldDB" id="A0AAU9J3M3"/>
<dbReference type="Proteomes" id="UP001162131">
    <property type="component" value="Unassembled WGS sequence"/>
</dbReference>
<organism evidence="2 3">
    <name type="scientific">Blepharisma stoltei</name>
    <dbReference type="NCBI Taxonomy" id="1481888"/>
    <lineage>
        <taxon>Eukaryota</taxon>
        <taxon>Sar</taxon>
        <taxon>Alveolata</taxon>
        <taxon>Ciliophora</taxon>
        <taxon>Postciliodesmatophora</taxon>
        <taxon>Heterotrichea</taxon>
        <taxon>Heterotrichida</taxon>
        <taxon>Blepharismidae</taxon>
        <taxon>Blepharisma</taxon>
    </lineage>
</organism>
<evidence type="ECO:0000313" key="3">
    <source>
        <dbReference type="Proteomes" id="UP001162131"/>
    </source>
</evidence>